<dbReference type="OrthoDB" id="3212097at2"/>
<sequence>MQRADNRRPDGVDDATVEAVGALTEALETTERARGHLFSFHQLTGKADAEAQRAVELLRKAGHDELADGLEAELVGRNVIHGRWTFQLVEDYDDGYYRTFREWERAVRDRLTGGIRHLYESEMKERNTTPGLPGHELNP</sequence>
<reference evidence="2" key="1">
    <citation type="journal article" date="2021" name="Curr. Microbiol.">
        <title>Complete genome of nocamycin-producing strain Saccharothrix syringae NRRL B-16468 reveals the biosynthetic potential for secondary metabolites.</title>
        <authorList>
            <person name="Mo X."/>
            <person name="Yang S."/>
        </authorList>
    </citation>
    <scope>NUCLEOTIDE SEQUENCE [LARGE SCALE GENOMIC DNA]</scope>
    <source>
        <strain evidence="2">ATCC 51364 / DSM 43886 / JCM 6844 / KCTC 9398 / NBRC 14523 / NRRL B-16468 / INA 2240</strain>
    </source>
</reference>
<protein>
    <submittedName>
        <fullName evidence="1">Uncharacterized protein</fullName>
    </submittedName>
</protein>
<proteinExistence type="predicted"/>
<gene>
    <name evidence="1" type="ORF">EKG83_36615</name>
</gene>
<dbReference type="KEGG" id="ssyi:EKG83_36615"/>
<evidence type="ECO:0000313" key="1">
    <source>
        <dbReference type="EMBL" id="QFZ22206.1"/>
    </source>
</evidence>
<organism evidence="1 2">
    <name type="scientific">Saccharothrix syringae</name>
    <name type="common">Nocardiopsis syringae</name>
    <dbReference type="NCBI Taxonomy" id="103733"/>
    <lineage>
        <taxon>Bacteria</taxon>
        <taxon>Bacillati</taxon>
        <taxon>Actinomycetota</taxon>
        <taxon>Actinomycetes</taxon>
        <taxon>Pseudonocardiales</taxon>
        <taxon>Pseudonocardiaceae</taxon>
        <taxon>Saccharothrix</taxon>
    </lineage>
</organism>
<evidence type="ECO:0000313" key="2">
    <source>
        <dbReference type="Proteomes" id="UP000325787"/>
    </source>
</evidence>
<dbReference type="EMBL" id="CP034550">
    <property type="protein sequence ID" value="QFZ22206.1"/>
    <property type="molecule type" value="Genomic_DNA"/>
</dbReference>
<accession>A0A5Q0H7K9</accession>
<dbReference type="RefSeq" id="WP_033427936.1">
    <property type="nucleotide sequence ID" value="NZ_CP034550.1"/>
</dbReference>
<name>A0A5Q0H7K9_SACSY</name>
<dbReference type="AlphaFoldDB" id="A0A5Q0H7K9"/>
<dbReference type="Proteomes" id="UP000325787">
    <property type="component" value="Chromosome"/>
</dbReference>
<keyword evidence="2" id="KW-1185">Reference proteome</keyword>